<gene>
    <name evidence="5" type="ORF">BD410DRAFT_18164</name>
</gene>
<feature type="compositionally biased region" description="Acidic residues" evidence="2">
    <location>
        <begin position="658"/>
        <end position="677"/>
    </location>
</feature>
<feature type="compositionally biased region" description="Basic residues" evidence="2">
    <location>
        <begin position="576"/>
        <end position="587"/>
    </location>
</feature>
<dbReference type="Pfam" id="PF24564">
    <property type="entry name" value="DUF7605"/>
    <property type="match status" value="1"/>
</dbReference>
<dbReference type="InterPro" id="IPR056024">
    <property type="entry name" value="DUF7605"/>
</dbReference>
<evidence type="ECO:0000259" key="4">
    <source>
        <dbReference type="Pfam" id="PF24564"/>
    </source>
</evidence>
<feature type="compositionally biased region" description="Acidic residues" evidence="2">
    <location>
        <begin position="640"/>
        <end position="650"/>
    </location>
</feature>
<evidence type="ECO:0000256" key="1">
    <source>
        <dbReference type="SAM" id="Coils"/>
    </source>
</evidence>
<feature type="compositionally biased region" description="Low complexity" evidence="2">
    <location>
        <begin position="622"/>
        <end position="639"/>
    </location>
</feature>
<organism evidence="5 6">
    <name type="scientific">Rickenella mellea</name>
    <dbReference type="NCBI Taxonomy" id="50990"/>
    <lineage>
        <taxon>Eukaryota</taxon>
        <taxon>Fungi</taxon>
        <taxon>Dikarya</taxon>
        <taxon>Basidiomycota</taxon>
        <taxon>Agaricomycotina</taxon>
        <taxon>Agaricomycetes</taxon>
        <taxon>Hymenochaetales</taxon>
        <taxon>Rickenellaceae</taxon>
        <taxon>Rickenella</taxon>
    </lineage>
</organism>
<dbReference type="PANTHER" id="PTHR36681:SF3">
    <property type="entry name" value="NUCLEAR GTPASE, GERMINAL CENTER-ASSOCIATED, TANDEM DUPLICATE 3"/>
    <property type="match status" value="1"/>
</dbReference>
<evidence type="ECO:0000313" key="6">
    <source>
        <dbReference type="Proteomes" id="UP000294933"/>
    </source>
</evidence>
<feature type="compositionally biased region" description="Acidic residues" evidence="2">
    <location>
        <begin position="603"/>
        <end position="621"/>
    </location>
</feature>
<dbReference type="Pfam" id="PF00350">
    <property type="entry name" value="Dynamin_N"/>
    <property type="match status" value="1"/>
</dbReference>
<dbReference type="Proteomes" id="UP000294933">
    <property type="component" value="Unassembled WGS sequence"/>
</dbReference>
<evidence type="ECO:0000259" key="3">
    <source>
        <dbReference type="Pfam" id="PF00350"/>
    </source>
</evidence>
<feature type="coiled-coil region" evidence="1">
    <location>
        <begin position="535"/>
        <end position="562"/>
    </location>
</feature>
<feature type="compositionally biased region" description="Basic and acidic residues" evidence="2">
    <location>
        <begin position="678"/>
        <end position="691"/>
    </location>
</feature>
<reference evidence="5 6" key="1">
    <citation type="submission" date="2018-06" db="EMBL/GenBank/DDBJ databases">
        <title>A transcriptomic atlas of mushroom development highlights an independent origin of complex multicellularity.</title>
        <authorList>
            <consortium name="DOE Joint Genome Institute"/>
            <person name="Krizsan K."/>
            <person name="Almasi E."/>
            <person name="Merenyi Z."/>
            <person name="Sahu N."/>
            <person name="Viragh M."/>
            <person name="Koszo T."/>
            <person name="Mondo S."/>
            <person name="Kiss B."/>
            <person name="Balint B."/>
            <person name="Kues U."/>
            <person name="Barry K."/>
            <person name="Hegedus J.C."/>
            <person name="Henrissat B."/>
            <person name="Johnson J."/>
            <person name="Lipzen A."/>
            <person name="Ohm R."/>
            <person name="Nagy I."/>
            <person name="Pangilinan J."/>
            <person name="Yan J."/>
            <person name="Xiong Y."/>
            <person name="Grigoriev I.V."/>
            <person name="Hibbett D.S."/>
            <person name="Nagy L.G."/>
        </authorList>
    </citation>
    <scope>NUCLEOTIDE SEQUENCE [LARGE SCALE GENOMIC DNA]</scope>
    <source>
        <strain evidence="5 6">SZMC22713</strain>
    </source>
</reference>
<dbReference type="SUPFAM" id="SSF52540">
    <property type="entry name" value="P-loop containing nucleoside triphosphate hydrolases"/>
    <property type="match status" value="1"/>
</dbReference>
<feature type="domain" description="Dynamin N-terminal" evidence="3">
    <location>
        <begin position="210"/>
        <end position="458"/>
    </location>
</feature>
<dbReference type="OrthoDB" id="3598281at2759"/>
<evidence type="ECO:0000313" key="5">
    <source>
        <dbReference type="EMBL" id="TDL29353.1"/>
    </source>
</evidence>
<feature type="region of interest" description="Disordered" evidence="2">
    <location>
        <begin position="359"/>
        <end position="389"/>
    </location>
</feature>
<dbReference type="InterPro" id="IPR045063">
    <property type="entry name" value="Dynamin_N"/>
</dbReference>
<feature type="region of interest" description="Disordered" evidence="2">
    <location>
        <begin position="576"/>
        <end position="691"/>
    </location>
</feature>
<protein>
    <recommendedName>
        <fullName evidence="7">Nuclear GTPase SLIP-GC</fullName>
    </recommendedName>
</protein>
<feature type="compositionally biased region" description="Basic and acidic residues" evidence="2">
    <location>
        <begin position="372"/>
        <end position="386"/>
    </location>
</feature>
<dbReference type="InterPro" id="IPR027417">
    <property type="entry name" value="P-loop_NTPase"/>
</dbReference>
<name>A0A4R5XEB6_9AGAM</name>
<dbReference type="STRING" id="50990.A0A4R5XEB6"/>
<feature type="domain" description="DUF7605" evidence="4">
    <location>
        <begin position="969"/>
        <end position="1131"/>
    </location>
</feature>
<dbReference type="Gene3D" id="3.40.50.300">
    <property type="entry name" value="P-loop containing nucleotide triphosphate hydrolases"/>
    <property type="match status" value="1"/>
</dbReference>
<dbReference type="VEuPathDB" id="FungiDB:BD410DRAFT_18164"/>
<evidence type="ECO:0008006" key="7">
    <source>
        <dbReference type="Google" id="ProtNLM"/>
    </source>
</evidence>
<dbReference type="PANTHER" id="PTHR36681">
    <property type="entry name" value="NUCLEAR GTPASE, GERMINAL CENTER-ASSOCIATED, TANDEM DUPLICATE 3"/>
    <property type="match status" value="1"/>
</dbReference>
<proteinExistence type="predicted"/>
<accession>A0A4R5XEB6</accession>
<evidence type="ECO:0000256" key="2">
    <source>
        <dbReference type="SAM" id="MobiDB-lite"/>
    </source>
</evidence>
<keyword evidence="6" id="KW-1185">Reference proteome</keyword>
<feature type="region of interest" description="Disordered" evidence="2">
    <location>
        <begin position="64"/>
        <end position="90"/>
    </location>
</feature>
<keyword evidence="1" id="KW-0175">Coiled coil</keyword>
<dbReference type="AlphaFoldDB" id="A0A4R5XEB6"/>
<dbReference type="EMBL" id="ML170156">
    <property type="protein sequence ID" value="TDL29353.1"/>
    <property type="molecule type" value="Genomic_DNA"/>
</dbReference>
<sequence>MKPPLRSVTSVPYSSPTTQADLFPIGPTLIHLFVMNSKENKTNSTGTALIKPELIDQHVIPLADSKSWQTQRDAQRDASGPSKPVKPEPGDAARVFLERGLPVPSYVQSGNVPSFVAPANVGVQSKAVKKPSDDVFDGTVAEKTAKDFNTYNSSNEIVYTPENAIKEAAGMTKTVKAHLMKLELGSKLRKDVWLREVASLESQGAPTTMIAVCGATGAGKSSTLNAILGDNVVPTSGMRACTAVVTEIAYHGAKTIAADVSFLTESEWKEELEVLLDDLTDEDGHLKRSTDLRSEAGVAWHKVHAVYPKISQEQLVRLTADQIIERDPRVAKLLGTTKKIIAKNSKEFAREISKYIDSKDQKRGDKKKKDKSAKDSKSNKKEKANPDDPALWPLIRQVNVKCNSEALKTGAILVDLPGVADANAARSCIAKDYMKKCNCIWILAPITRAVDDKTARDLLGDAFKAQLMMDGGFADVESTITFVATKCDDISCSEVIRALQLEDEPELEDIEDRLSECKTGTKEAKARKAAAEKSAKAIDETLKGVRAEIADFEANLKAIQEGIKFVPLFTAKDKAKSKKAGASKRKNQSGSKQGSPKRRKGDDDDQDSFVVYDDDDDDIDMMSDSSGVSGLDDNSSNGGSDDEDDDDDDDKSDKSDQSEESEHESDEDESKEDEPTEDELKARIAEKRDELKAEREKLSLARKQRKEAADELAGLKEKEVKAQREKNAFCSLKRSEFSRDVLKEDFRTGLKDLDDAAAEERDPNSFDPNVNLRDYANIALPTFTTSSRDYIRLTKQAKGDGDPTCFSNVDDTGIPALQNWCHTLTIRSRERSAKSFRSQLRTFVASVKNYLNGIGDVTEADRAALRDKWESDPSEDSDEDEDGAYNYGMADIDDVLYDLPGLSGLINHEPLYAMGKKAKKLDASGEPQGVTPYLIKAFEHVVDENVKLMRTAFKDGLEEKCQVGAENAERTAVVTSDTFAASMHWGTYRATLRRNGSWRRDLNEELIAPMTRNIASSWAMVFEADLFANFEASAIQAIVDLLHRIEESCPMALVDRAKGQGELCLEEAKEAFKKTLDIVRETMNTEQKEVSRCLAPHVQGQLTDGYERAMEEHGRGSVARQKAVFHDFIDRNKGEIFTGGADTLLERLDKAALAVGDALQDALESLAQKVEVSLSVLWEGPKDEVRQVAVRQDAIQVVDEVLSQVTLWDHADKMRV</sequence>